<evidence type="ECO:0000313" key="4">
    <source>
        <dbReference type="Proteomes" id="UP000652761"/>
    </source>
</evidence>
<dbReference type="Gene3D" id="1.10.287.110">
    <property type="entry name" value="DnaJ domain"/>
    <property type="match status" value="1"/>
</dbReference>
<dbReference type="AlphaFoldDB" id="A0A843WWD2"/>
<evidence type="ECO:0000313" key="3">
    <source>
        <dbReference type="EMBL" id="MQM12246.1"/>
    </source>
</evidence>
<keyword evidence="1" id="KW-0812">Transmembrane</keyword>
<dbReference type="InterPro" id="IPR032843">
    <property type="entry name" value="Jiv"/>
</dbReference>
<name>A0A843WWD2_COLES</name>
<evidence type="ECO:0000259" key="2">
    <source>
        <dbReference type="PROSITE" id="PS50076"/>
    </source>
</evidence>
<dbReference type="OrthoDB" id="1507364at2759"/>
<keyword evidence="4" id="KW-1185">Reference proteome</keyword>
<dbReference type="GO" id="GO:0005783">
    <property type="term" value="C:endoplasmic reticulum"/>
    <property type="evidence" value="ECO:0007669"/>
    <property type="project" value="UniProtKB-ARBA"/>
</dbReference>
<dbReference type="CDD" id="cd06257">
    <property type="entry name" value="DnaJ"/>
    <property type="match status" value="1"/>
</dbReference>
<feature type="transmembrane region" description="Helical" evidence="1">
    <location>
        <begin position="162"/>
        <end position="185"/>
    </location>
</feature>
<dbReference type="EMBL" id="NMUH01005243">
    <property type="protein sequence ID" value="MQM12246.1"/>
    <property type="molecule type" value="Genomic_DNA"/>
</dbReference>
<keyword evidence="1" id="KW-0472">Membrane</keyword>
<proteinExistence type="predicted"/>
<dbReference type="SUPFAM" id="SSF46565">
    <property type="entry name" value="Chaperone J-domain"/>
    <property type="match status" value="1"/>
</dbReference>
<dbReference type="InterPro" id="IPR036869">
    <property type="entry name" value="J_dom_sf"/>
</dbReference>
<dbReference type="Proteomes" id="UP000652761">
    <property type="component" value="Unassembled WGS sequence"/>
</dbReference>
<dbReference type="PANTHER" id="PTHR45270:SF1">
    <property type="entry name" value="CHAPERONE DNAJ-DOMAIN SUPERFAMILY PROTEIN"/>
    <property type="match status" value="1"/>
</dbReference>
<sequence length="525" mass="59579">MGDMGLLKQGWKWLQSHKQAIMGAQMATTCVRDWLTFLIDNNGQSLYNLCLKLGRLLLMLLVQWRDSVLRGSYSLIGLGVTSLFIILWSCFLSLTTMSCLIYVLLILGAAGATIHYLGYTPGLFIVGFFGILTIWIYGNFWMMGMLFVVGGYMFSQNHARPLIFMSMAYSVYYVYTCVGWIGVFLSTNLSFLSNDLFTSLLRGYDCMREHEQCEASTKSEPIAEEFSEDCDFCTQTSEAEDIVSPKACKASGTENSVKMAVDPSPSKVLKSDSSSLDEMKKIMSSSNHYEALGFLRNKMIDLTILKKEYRRKAVLVHPDKNMGNPLASESFKKLQLEWNTVLKNPGVLIVQSVATHIYGYAQIEVKSWLGGVRTVINITKPKMERGGLNWDVQQPFQVLERWRRVLATHMKVEIPRAFVCAESKIFDVSEWAICQGMACKANTHRPSFRVSMVGLDKRMQRSNSAPFPCGLDAEMMSEDEDDFELWYKQALASGIFSETSQRRKSWSPFKISQKNSIMKQLRRFS</sequence>
<organism evidence="3 4">
    <name type="scientific">Colocasia esculenta</name>
    <name type="common">Wild taro</name>
    <name type="synonym">Arum esculentum</name>
    <dbReference type="NCBI Taxonomy" id="4460"/>
    <lineage>
        <taxon>Eukaryota</taxon>
        <taxon>Viridiplantae</taxon>
        <taxon>Streptophyta</taxon>
        <taxon>Embryophyta</taxon>
        <taxon>Tracheophyta</taxon>
        <taxon>Spermatophyta</taxon>
        <taxon>Magnoliopsida</taxon>
        <taxon>Liliopsida</taxon>
        <taxon>Araceae</taxon>
        <taxon>Aroideae</taxon>
        <taxon>Colocasieae</taxon>
        <taxon>Colocasia</taxon>
    </lineage>
</organism>
<protein>
    <recommendedName>
        <fullName evidence="2">J domain-containing protein</fullName>
    </recommendedName>
</protein>
<feature type="transmembrane region" description="Helical" evidence="1">
    <location>
        <begin position="123"/>
        <end position="150"/>
    </location>
</feature>
<dbReference type="PANTHER" id="PTHR45270">
    <property type="entry name" value="OS03G0832900 PROTEIN"/>
    <property type="match status" value="1"/>
</dbReference>
<comment type="caution">
    <text evidence="3">The sequence shown here is derived from an EMBL/GenBank/DDBJ whole genome shotgun (WGS) entry which is preliminary data.</text>
</comment>
<dbReference type="Pfam" id="PF14901">
    <property type="entry name" value="Jiv90"/>
    <property type="match status" value="1"/>
</dbReference>
<gene>
    <name evidence="3" type="ORF">Taro_045161</name>
</gene>
<accession>A0A843WWD2</accession>
<reference evidence="3" key="1">
    <citation type="submission" date="2017-07" db="EMBL/GenBank/DDBJ databases">
        <title>Taro Niue Genome Assembly and Annotation.</title>
        <authorList>
            <person name="Atibalentja N."/>
            <person name="Keating K."/>
            <person name="Fields C.J."/>
        </authorList>
    </citation>
    <scope>NUCLEOTIDE SEQUENCE</scope>
    <source>
        <strain evidence="3">Niue_2</strain>
        <tissue evidence="3">Leaf</tissue>
    </source>
</reference>
<keyword evidence="1" id="KW-1133">Transmembrane helix</keyword>
<dbReference type="InterPro" id="IPR001623">
    <property type="entry name" value="DnaJ_domain"/>
</dbReference>
<dbReference type="Pfam" id="PF00226">
    <property type="entry name" value="DnaJ"/>
    <property type="match status" value="1"/>
</dbReference>
<evidence type="ECO:0000256" key="1">
    <source>
        <dbReference type="SAM" id="Phobius"/>
    </source>
</evidence>
<feature type="transmembrane region" description="Helical" evidence="1">
    <location>
        <begin position="71"/>
        <end position="92"/>
    </location>
</feature>
<feature type="domain" description="J" evidence="2">
    <location>
        <begin position="287"/>
        <end position="359"/>
    </location>
</feature>
<feature type="transmembrane region" description="Helical" evidence="1">
    <location>
        <begin position="99"/>
        <end position="117"/>
    </location>
</feature>
<dbReference type="PROSITE" id="PS50076">
    <property type="entry name" value="DNAJ_2"/>
    <property type="match status" value="1"/>
</dbReference>
<dbReference type="SMART" id="SM00271">
    <property type="entry name" value="DnaJ"/>
    <property type="match status" value="1"/>
</dbReference>